<feature type="region of interest" description="Disordered" evidence="1">
    <location>
        <begin position="349"/>
        <end position="440"/>
    </location>
</feature>
<feature type="compositionally biased region" description="Low complexity" evidence="1">
    <location>
        <begin position="167"/>
        <end position="178"/>
    </location>
</feature>
<dbReference type="InterPro" id="IPR025295">
    <property type="entry name" value="eCIS_core_dom"/>
</dbReference>
<evidence type="ECO:0000259" key="2">
    <source>
        <dbReference type="Pfam" id="PF13699"/>
    </source>
</evidence>
<name>A0A150STZ4_SORCE</name>
<organism evidence="3 4">
    <name type="scientific">Sorangium cellulosum</name>
    <name type="common">Polyangium cellulosum</name>
    <dbReference type="NCBI Taxonomy" id="56"/>
    <lineage>
        <taxon>Bacteria</taxon>
        <taxon>Pseudomonadati</taxon>
        <taxon>Myxococcota</taxon>
        <taxon>Polyangia</taxon>
        <taxon>Polyangiales</taxon>
        <taxon>Polyangiaceae</taxon>
        <taxon>Sorangium</taxon>
    </lineage>
</organism>
<feature type="compositionally biased region" description="Basic and acidic residues" evidence="1">
    <location>
        <begin position="149"/>
        <end position="158"/>
    </location>
</feature>
<dbReference type="Proteomes" id="UP000075515">
    <property type="component" value="Unassembled WGS sequence"/>
</dbReference>
<evidence type="ECO:0000313" key="3">
    <source>
        <dbReference type="EMBL" id="KYF95984.1"/>
    </source>
</evidence>
<gene>
    <name evidence="3" type="ORF">BE18_31405</name>
</gene>
<evidence type="ECO:0000313" key="4">
    <source>
        <dbReference type="Proteomes" id="UP000075515"/>
    </source>
</evidence>
<reference evidence="3 4" key="1">
    <citation type="submission" date="2014-02" db="EMBL/GenBank/DDBJ databases">
        <title>The small core and large imbalanced accessory genome model reveals a collaborative survival strategy of Sorangium cellulosum strains in nature.</title>
        <authorList>
            <person name="Han K."/>
            <person name="Peng R."/>
            <person name="Blom J."/>
            <person name="Li Y.-Z."/>
        </authorList>
    </citation>
    <scope>NUCLEOTIDE SEQUENCE [LARGE SCALE GENOMIC DNA]</scope>
    <source>
        <strain evidence="3 4">So0149</strain>
    </source>
</reference>
<proteinExistence type="predicted"/>
<feature type="region of interest" description="Disordered" evidence="1">
    <location>
        <begin position="137"/>
        <end position="184"/>
    </location>
</feature>
<feature type="compositionally biased region" description="Basic and acidic residues" evidence="1">
    <location>
        <begin position="381"/>
        <end position="420"/>
    </location>
</feature>
<feature type="region of interest" description="Disordered" evidence="1">
    <location>
        <begin position="13"/>
        <end position="65"/>
    </location>
</feature>
<sequence length="537" mass="56388">MVFRKAAAPARPFAARAAGPVTQPDEALRSLGPAAQPDHAALSPGVGPAAAGLSGPGRPLPDSVRSHFEQRFGHDFSRIRVHADARADASARALDARAFTVGHDIAFRRGEYAPDSLAGRKLLAHELTHVVQQGAGVRSAGRVSEPGDAAEREADRAADAVSAGRHAGPIGAAPSAIARQPAPKQGPTYIDVEIISGPTDYPQWIDRSITAAGYTIWLNGFMLYVGNMTPGGPGIKVPESDVDFTIDRATPINKTIYQSHAEAKAAVAAAPKPADGSHPFAYYWGAGGLIIAPTTICRGSAPKTTETMWQARVNYANYVQHALAGVALGMVAGKILGGAYSWARGGGGGNIKLPRRSSDVKSGGGDQSKPPAKVDPTVKPPKVEAPKVETPKVETPKVEAPKVETPKVETPKVETPKVETPKTTPAAKAPAAQTGPQTGPDLFKQTAQAPGGQAEKAKYFETHAAELKQRTGWTADYTGQTPDGARVYHGEAQSKALVITSDGRVMTGTWGKHVSLKFSPSGPQLVCDWSLPGWKQW</sequence>
<evidence type="ECO:0000256" key="1">
    <source>
        <dbReference type="SAM" id="MobiDB-lite"/>
    </source>
</evidence>
<feature type="compositionally biased region" description="Low complexity" evidence="1">
    <location>
        <begin position="421"/>
        <end position="432"/>
    </location>
</feature>
<dbReference type="EMBL" id="JEMC01001588">
    <property type="protein sequence ID" value="KYF95984.1"/>
    <property type="molecule type" value="Genomic_DNA"/>
</dbReference>
<dbReference type="Pfam" id="PF13699">
    <property type="entry name" value="eCIS_core"/>
    <property type="match status" value="1"/>
</dbReference>
<feature type="domain" description="eCIS core" evidence="2">
    <location>
        <begin position="59"/>
        <end position="136"/>
    </location>
</feature>
<dbReference type="AlphaFoldDB" id="A0A150STZ4"/>
<accession>A0A150STZ4</accession>
<protein>
    <recommendedName>
        <fullName evidence="2">eCIS core domain-containing protein</fullName>
    </recommendedName>
</protein>
<comment type="caution">
    <text evidence="3">The sequence shown here is derived from an EMBL/GenBank/DDBJ whole genome shotgun (WGS) entry which is preliminary data.</text>
</comment>